<dbReference type="Pfam" id="PF02183">
    <property type="entry name" value="HALZ"/>
    <property type="match status" value="1"/>
</dbReference>
<dbReference type="EMBL" id="CM017712">
    <property type="protein sequence ID" value="TYG40405.1"/>
    <property type="molecule type" value="Genomic_DNA"/>
</dbReference>
<evidence type="ECO:0000256" key="4">
    <source>
        <dbReference type="ARBA" id="ARBA00023155"/>
    </source>
</evidence>
<keyword evidence="6 8" id="KW-0539">Nucleus</keyword>
<evidence type="ECO:0000256" key="9">
    <source>
        <dbReference type="RuleBase" id="RU000682"/>
    </source>
</evidence>
<dbReference type="FunFam" id="1.10.10.60:FF:000159">
    <property type="entry name" value="Homeobox-leucine zipper protein HAT5"/>
    <property type="match status" value="1"/>
</dbReference>
<evidence type="ECO:0000259" key="12">
    <source>
        <dbReference type="PROSITE" id="PS50071"/>
    </source>
</evidence>
<dbReference type="GO" id="GO:0005634">
    <property type="term" value="C:nucleus"/>
    <property type="evidence" value="ECO:0007669"/>
    <property type="project" value="UniProtKB-SubCell"/>
</dbReference>
<dbReference type="InterPro" id="IPR017970">
    <property type="entry name" value="Homeobox_CS"/>
</dbReference>
<sequence length="405" mass="46213">MRKLREGIGCYTVVNKMILFQTRDLQFVITSLDLEPLKQRFDQKKVTHNTPKLKGFLRLEEERDLYFSKECSFHQVHQTMKRSLGCSDSMAAFMSICPTTDEESPRNNHIYSKELQSMLDGLEEEGCLEEAGHVAEKKRRLSVDQVKALEKNFEVENKLEPERKVRLAQELGLQPRQVAVWFQNRRARWKTKQLERDYGLLKTSYETLKLNFDTLQHGNEALLKEIRELKAKLNGESVGSNLSVKEEAILPETDEKTMEQSEPLPASSLATSSEPVELNYECFNSSNNRVADAILFPELKDGSSDSDSSAILNEDDHTNTNNGVVSSSGVLQSQHLLMSPTTTSSFNFDSSSSSSPSSMNCFQFSKTTYLVKMEEHNFFTADEACNFFSDEQAPSLQWCYPEQWN</sequence>
<dbReference type="Proteomes" id="UP000323506">
    <property type="component" value="Chromosome D12"/>
</dbReference>
<comment type="similarity">
    <text evidence="7 10">Belongs to the HD-ZIP homeobox family. Class I subfamily.</text>
</comment>
<feature type="compositionally biased region" description="Basic and acidic residues" evidence="11">
    <location>
        <begin position="250"/>
        <end position="259"/>
    </location>
</feature>
<dbReference type="GO" id="GO:0042802">
    <property type="term" value="F:identical protein binding"/>
    <property type="evidence" value="ECO:0007669"/>
    <property type="project" value="UniProtKB-ARBA"/>
</dbReference>
<dbReference type="InterPro" id="IPR000047">
    <property type="entry name" value="HTH_motif"/>
</dbReference>
<evidence type="ECO:0000256" key="11">
    <source>
        <dbReference type="SAM" id="MobiDB-lite"/>
    </source>
</evidence>
<dbReference type="GO" id="GO:0043565">
    <property type="term" value="F:sequence-specific DNA binding"/>
    <property type="evidence" value="ECO:0007669"/>
    <property type="project" value="InterPro"/>
</dbReference>
<dbReference type="PROSITE" id="PS00027">
    <property type="entry name" value="HOMEOBOX_1"/>
    <property type="match status" value="1"/>
</dbReference>
<gene>
    <name evidence="13" type="ORF">ES288_D12G089900v1</name>
</gene>
<dbReference type="GO" id="GO:0045893">
    <property type="term" value="P:positive regulation of DNA-templated transcription"/>
    <property type="evidence" value="ECO:0007669"/>
    <property type="project" value="TreeGrafter"/>
</dbReference>
<evidence type="ECO:0000256" key="8">
    <source>
        <dbReference type="PROSITE-ProRule" id="PRU00108"/>
    </source>
</evidence>
<evidence type="ECO:0000256" key="3">
    <source>
        <dbReference type="ARBA" id="ARBA00023125"/>
    </source>
</evidence>
<name>A0A5D2A9K9_GOSDA</name>
<evidence type="ECO:0000256" key="5">
    <source>
        <dbReference type="ARBA" id="ARBA00023163"/>
    </source>
</evidence>
<comment type="function">
    <text evidence="10">Transcription factor.</text>
</comment>
<evidence type="ECO:0000256" key="2">
    <source>
        <dbReference type="ARBA" id="ARBA00023015"/>
    </source>
</evidence>
<evidence type="ECO:0000313" key="13">
    <source>
        <dbReference type="EMBL" id="TYG40405.1"/>
    </source>
</evidence>
<feature type="domain" description="Homeobox" evidence="12">
    <location>
        <begin position="132"/>
        <end position="192"/>
    </location>
</feature>
<dbReference type="AlphaFoldDB" id="A0A5D2A9K9"/>
<feature type="region of interest" description="Disordered" evidence="11">
    <location>
        <begin position="305"/>
        <end position="326"/>
    </location>
</feature>
<evidence type="ECO:0000256" key="1">
    <source>
        <dbReference type="ARBA" id="ARBA00004123"/>
    </source>
</evidence>
<dbReference type="Gene3D" id="1.10.10.60">
    <property type="entry name" value="Homeodomain-like"/>
    <property type="match status" value="1"/>
</dbReference>
<evidence type="ECO:0000256" key="10">
    <source>
        <dbReference type="RuleBase" id="RU369038"/>
    </source>
</evidence>
<protein>
    <recommendedName>
        <fullName evidence="10">Homeobox-leucine zipper protein</fullName>
    </recommendedName>
    <alternativeName>
        <fullName evidence="10">HD-ZIP protein</fullName>
    </alternativeName>
    <alternativeName>
        <fullName evidence="10">Homeodomain transcription factor</fullName>
    </alternativeName>
</protein>
<keyword evidence="4 8" id="KW-0371">Homeobox</keyword>
<evidence type="ECO:0000256" key="6">
    <source>
        <dbReference type="ARBA" id="ARBA00023242"/>
    </source>
</evidence>
<accession>A0A5D2A9K9</accession>
<dbReference type="PANTHER" id="PTHR24326">
    <property type="entry name" value="HOMEOBOX-LEUCINE ZIPPER PROTEIN"/>
    <property type="match status" value="1"/>
</dbReference>
<comment type="subcellular location">
    <subcellularLocation>
        <location evidence="1 8 9">Nucleus</location>
    </subcellularLocation>
</comment>
<dbReference type="SUPFAM" id="SSF46689">
    <property type="entry name" value="Homeodomain-like"/>
    <property type="match status" value="1"/>
</dbReference>
<dbReference type="PROSITE" id="PS50071">
    <property type="entry name" value="HOMEOBOX_2"/>
    <property type="match status" value="1"/>
</dbReference>
<dbReference type="SMART" id="SM00389">
    <property type="entry name" value="HOX"/>
    <property type="match status" value="1"/>
</dbReference>
<evidence type="ECO:0000313" key="14">
    <source>
        <dbReference type="Proteomes" id="UP000323506"/>
    </source>
</evidence>
<dbReference type="Pfam" id="PF00046">
    <property type="entry name" value="Homeodomain"/>
    <property type="match status" value="1"/>
</dbReference>
<keyword evidence="14" id="KW-1185">Reference proteome</keyword>
<reference evidence="13 14" key="1">
    <citation type="submission" date="2019-06" db="EMBL/GenBank/DDBJ databases">
        <title>WGS assembly of Gossypium darwinii.</title>
        <authorList>
            <person name="Chen Z.J."/>
            <person name="Sreedasyam A."/>
            <person name="Ando A."/>
            <person name="Song Q."/>
            <person name="De L."/>
            <person name="Hulse-Kemp A."/>
            <person name="Ding M."/>
            <person name="Ye W."/>
            <person name="Kirkbride R."/>
            <person name="Jenkins J."/>
            <person name="Plott C."/>
            <person name="Lovell J."/>
            <person name="Lin Y.-M."/>
            <person name="Vaughn R."/>
            <person name="Liu B."/>
            <person name="Li W."/>
            <person name="Simpson S."/>
            <person name="Scheffler B."/>
            <person name="Saski C."/>
            <person name="Grover C."/>
            <person name="Hu G."/>
            <person name="Conover J."/>
            <person name="Carlson J."/>
            <person name="Shu S."/>
            <person name="Boston L."/>
            <person name="Williams M."/>
            <person name="Peterson D."/>
            <person name="Mcgee K."/>
            <person name="Jones D."/>
            <person name="Wendel J."/>
            <person name="Stelly D."/>
            <person name="Grimwood J."/>
            <person name="Schmutz J."/>
        </authorList>
    </citation>
    <scope>NUCLEOTIDE SEQUENCE [LARGE SCALE GENOMIC DNA]</scope>
    <source>
        <strain evidence="13">1808015.09</strain>
    </source>
</reference>
<keyword evidence="3 8" id="KW-0238">DNA-binding</keyword>
<keyword evidence="5 10" id="KW-0804">Transcription</keyword>
<organism evidence="13 14">
    <name type="scientific">Gossypium darwinii</name>
    <name type="common">Darwin's cotton</name>
    <name type="synonym">Gossypium barbadense var. darwinii</name>
    <dbReference type="NCBI Taxonomy" id="34276"/>
    <lineage>
        <taxon>Eukaryota</taxon>
        <taxon>Viridiplantae</taxon>
        <taxon>Streptophyta</taxon>
        <taxon>Embryophyta</taxon>
        <taxon>Tracheophyta</taxon>
        <taxon>Spermatophyta</taxon>
        <taxon>Magnoliopsida</taxon>
        <taxon>eudicotyledons</taxon>
        <taxon>Gunneridae</taxon>
        <taxon>Pentapetalae</taxon>
        <taxon>rosids</taxon>
        <taxon>malvids</taxon>
        <taxon>Malvales</taxon>
        <taxon>Malvaceae</taxon>
        <taxon>Malvoideae</taxon>
        <taxon>Gossypium</taxon>
    </lineage>
</organism>
<dbReference type="InterPro" id="IPR003106">
    <property type="entry name" value="Leu_zip_homeo"/>
</dbReference>
<evidence type="ECO:0000256" key="7">
    <source>
        <dbReference type="ARBA" id="ARBA00025748"/>
    </source>
</evidence>
<proteinExistence type="inferred from homology"/>
<dbReference type="PRINTS" id="PR00031">
    <property type="entry name" value="HTHREPRESSR"/>
</dbReference>
<feature type="region of interest" description="Disordered" evidence="11">
    <location>
        <begin position="250"/>
        <end position="271"/>
    </location>
</feature>
<keyword evidence="2 10" id="KW-0805">Transcription regulation</keyword>
<feature type="DNA-binding region" description="Homeobox" evidence="8">
    <location>
        <begin position="134"/>
        <end position="193"/>
    </location>
</feature>
<dbReference type="InterPro" id="IPR045224">
    <property type="entry name" value="HDZip_class_I_plant"/>
</dbReference>
<dbReference type="InterPro" id="IPR009057">
    <property type="entry name" value="Homeodomain-like_sf"/>
</dbReference>
<dbReference type="PANTHER" id="PTHR24326:SF547">
    <property type="entry name" value="HOMEOBOX-LEUCINE ZIPPER PROTEIN ATHB-6"/>
    <property type="match status" value="1"/>
</dbReference>
<dbReference type="CDD" id="cd00086">
    <property type="entry name" value="homeodomain"/>
    <property type="match status" value="1"/>
</dbReference>
<dbReference type="InterPro" id="IPR001356">
    <property type="entry name" value="HD"/>
</dbReference>
<dbReference type="GO" id="GO:0000981">
    <property type="term" value="F:DNA-binding transcription factor activity, RNA polymerase II-specific"/>
    <property type="evidence" value="ECO:0007669"/>
    <property type="project" value="UniProtKB-UniRule"/>
</dbReference>